<dbReference type="CDD" id="cd12797">
    <property type="entry name" value="M23_peptidase"/>
    <property type="match status" value="1"/>
</dbReference>
<dbReference type="FunFam" id="2.70.70.10:FF:000006">
    <property type="entry name" value="M23 family peptidase"/>
    <property type="match status" value="1"/>
</dbReference>
<dbReference type="SUPFAM" id="SSF51261">
    <property type="entry name" value="Duplicated hybrid motif"/>
    <property type="match status" value="1"/>
</dbReference>
<evidence type="ECO:0000259" key="3">
    <source>
        <dbReference type="Pfam" id="PF01551"/>
    </source>
</evidence>
<accession>A0A940DL74</accession>
<dbReference type="AlphaFoldDB" id="A0A940DL74"/>
<dbReference type="PANTHER" id="PTHR21666">
    <property type="entry name" value="PEPTIDASE-RELATED"/>
    <property type="match status" value="1"/>
</dbReference>
<reference evidence="4" key="1">
    <citation type="submission" date="2020-10" db="EMBL/GenBank/DDBJ databases">
        <authorList>
            <person name="Gilroy R."/>
        </authorList>
    </citation>
    <scope>NUCLEOTIDE SEQUENCE</scope>
    <source>
        <strain evidence="4">3924</strain>
    </source>
</reference>
<feature type="coiled-coil region" evidence="1">
    <location>
        <begin position="57"/>
        <end position="91"/>
    </location>
</feature>
<keyword evidence="2" id="KW-0472">Membrane</keyword>
<evidence type="ECO:0000313" key="5">
    <source>
        <dbReference type="Proteomes" id="UP000712007"/>
    </source>
</evidence>
<feature type="transmembrane region" description="Helical" evidence="2">
    <location>
        <begin position="30"/>
        <end position="52"/>
    </location>
</feature>
<dbReference type="Gene3D" id="2.70.70.10">
    <property type="entry name" value="Glucose Permease (Domain IIA)"/>
    <property type="match status" value="1"/>
</dbReference>
<name>A0A940DL74_9BACT</name>
<dbReference type="InterPro" id="IPR011055">
    <property type="entry name" value="Dup_hybrid_motif"/>
</dbReference>
<organism evidence="4 5">
    <name type="scientific">Candidatus Aphodosoma intestinipullorum</name>
    <dbReference type="NCBI Taxonomy" id="2840674"/>
    <lineage>
        <taxon>Bacteria</taxon>
        <taxon>Pseudomonadati</taxon>
        <taxon>Bacteroidota</taxon>
        <taxon>Bacteroidia</taxon>
        <taxon>Bacteroidales</taxon>
        <taxon>Candidatus Aphodosoma</taxon>
    </lineage>
</organism>
<dbReference type="EMBL" id="JADIMV010000162">
    <property type="protein sequence ID" value="MBO8440823.1"/>
    <property type="molecule type" value="Genomic_DNA"/>
</dbReference>
<protein>
    <submittedName>
        <fullName evidence="4">M23 family metallopeptidase</fullName>
    </submittedName>
</protein>
<dbReference type="Proteomes" id="UP000712007">
    <property type="component" value="Unassembled WGS sequence"/>
</dbReference>
<dbReference type="Pfam" id="PF01551">
    <property type="entry name" value="Peptidase_M23"/>
    <property type="match status" value="1"/>
</dbReference>
<feature type="domain" description="M23ase beta-sheet core" evidence="3">
    <location>
        <begin position="200"/>
        <end position="295"/>
    </location>
</feature>
<evidence type="ECO:0000256" key="1">
    <source>
        <dbReference type="SAM" id="Coils"/>
    </source>
</evidence>
<gene>
    <name evidence="4" type="ORF">IAC51_09280</name>
</gene>
<dbReference type="GO" id="GO:0004222">
    <property type="term" value="F:metalloendopeptidase activity"/>
    <property type="evidence" value="ECO:0007669"/>
    <property type="project" value="TreeGrafter"/>
</dbReference>
<keyword evidence="2" id="KW-1133">Transmembrane helix</keyword>
<proteinExistence type="predicted"/>
<sequence>MSKRAKFHFNPDTLSFERIEITFKKRMKQVMWHTAGSLFLGFIFFIVFSYILESPQEKQLKRENETLALQYELMDKRMDEMHLVLEKLQQRDDNLYRVIFQADPIPDQTRHYYAENDRRYEEFAGFSTSKLLMKAAEKTDDLSKMIYVQSQSYDELVRLAKTNEEKLQHIPGIQPVLNKDLRRMASGYGVRIDPVYRTKKFHAGMDFTANTGTDVYATGDGTVTYSGWMQGYGNTIMIDHGFDYVTLYGHLSKTIAKKGDKVKRGSIVGLVGNTGKSTGPHLHYEVRFKGKPQNPMNFYFLDLSPEEYDRMVQMAENAGQVLD</sequence>
<dbReference type="PANTHER" id="PTHR21666:SF286">
    <property type="entry name" value="LIPOPROTEIN NLPD"/>
    <property type="match status" value="1"/>
</dbReference>
<keyword evidence="2" id="KW-0812">Transmembrane</keyword>
<reference evidence="4" key="2">
    <citation type="journal article" date="2021" name="PeerJ">
        <title>Extensive microbial diversity within the chicken gut microbiome revealed by metagenomics and culture.</title>
        <authorList>
            <person name="Gilroy R."/>
            <person name="Ravi A."/>
            <person name="Getino M."/>
            <person name="Pursley I."/>
            <person name="Horton D.L."/>
            <person name="Alikhan N.F."/>
            <person name="Baker D."/>
            <person name="Gharbi K."/>
            <person name="Hall N."/>
            <person name="Watson M."/>
            <person name="Adriaenssens E.M."/>
            <person name="Foster-Nyarko E."/>
            <person name="Jarju S."/>
            <person name="Secka A."/>
            <person name="Antonio M."/>
            <person name="Oren A."/>
            <person name="Chaudhuri R.R."/>
            <person name="La Ragione R."/>
            <person name="Hildebrand F."/>
            <person name="Pallen M.J."/>
        </authorList>
    </citation>
    <scope>NUCLEOTIDE SEQUENCE</scope>
    <source>
        <strain evidence="4">3924</strain>
    </source>
</reference>
<evidence type="ECO:0000256" key="2">
    <source>
        <dbReference type="SAM" id="Phobius"/>
    </source>
</evidence>
<evidence type="ECO:0000313" key="4">
    <source>
        <dbReference type="EMBL" id="MBO8440823.1"/>
    </source>
</evidence>
<keyword evidence="1" id="KW-0175">Coiled coil</keyword>
<comment type="caution">
    <text evidence="4">The sequence shown here is derived from an EMBL/GenBank/DDBJ whole genome shotgun (WGS) entry which is preliminary data.</text>
</comment>
<dbReference type="InterPro" id="IPR050570">
    <property type="entry name" value="Cell_wall_metabolism_enzyme"/>
</dbReference>
<dbReference type="InterPro" id="IPR016047">
    <property type="entry name" value="M23ase_b-sheet_dom"/>
</dbReference>